<feature type="chain" id="PRO_5036766737" description="Secreted protein" evidence="1">
    <location>
        <begin position="27"/>
        <end position="123"/>
    </location>
</feature>
<reference evidence="2" key="1">
    <citation type="submission" date="2020-11" db="EMBL/GenBank/DDBJ databases">
        <title>Sequencing the genomes of 1000 actinobacteria strains.</title>
        <authorList>
            <person name="Klenk H.-P."/>
        </authorList>
    </citation>
    <scope>NUCLEOTIDE SEQUENCE</scope>
    <source>
        <strain evidence="2">DSM 43175</strain>
    </source>
</reference>
<proteinExistence type="predicted"/>
<dbReference type="RefSeq" id="WP_197014909.1">
    <property type="nucleotide sequence ID" value="NZ_BAABES010000009.1"/>
</dbReference>
<evidence type="ECO:0000313" key="3">
    <source>
        <dbReference type="Proteomes" id="UP000614047"/>
    </source>
</evidence>
<sequence>MTRRLCMLTIALVTASIPMIPAAASARTPATAPAVVCLPEAPVCAGIAGSPGNYHYQFRFQPPPTGLSLSFTVNGAIVPGSVTYESGPTYLRGTWRPFTPLVSKDEVCMTVSGTPEPYCDTVP</sequence>
<feature type="signal peptide" evidence="1">
    <location>
        <begin position="1"/>
        <end position="26"/>
    </location>
</feature>
<organism evidence="2 3">
    <name type="scientific">Actinomadura viridis</name>
    <dbReference type="NCBI Taxonomy" id="58110"/>
    <lineage>
        <taxon>Bacteria</taxon>
        <taxon>Bacillati</taxon>
        <taxon>Actinomycetota</taxon>
        <taxon>Actinomycetes</taxon>
        <taxon>Streptosporangiales</taxon>
        <taxon>Thermomonosporaceae</taxon>
        <taxon>Actinomadura</taxon>
    </lineage>
</organism>
<evidence type="ECO:0000313" key="2">
    <source>
        <dbReference type="EMBL" id="MBG6092774.1"/>
    </source>
</evidence>
<evidence type="ECO:0000256" key="1">
    <source>
        <dbReference type="SAM" id="SignalP"/>
    </source>
</evidence>
<comment type="caution">
    <text evidence="2">The sequence shown here is derived from an EMBL/GenBank/DDBJ whole genome shotgun (WGS) entry which is preliminary data.</text>
</comment>
<dbReference type="EMBL" id="JADOUA010000001">
    <property type="protein sequence ID" value="MBG6092774.1"/>
    <property type="molecule type" value="Genomic_DNA"/>
</dbReference>
<keyword evidence="3" id="KW-1185">Reference proteome</keyword>
<gene>
    <name evidence="2" type="ORF">IW256_006887</name>
</gene>
<keyword evidence="1" id="KW-0732">Signal</keyword>
<dbReference type="Proteomes" id="UP000614047">
    <property type="component" value="Unassembled WGS sequence"/>
</dbReference>
<dbReference type="AlphaFoldDB" id="A0A931DKB3"/>
<name>A0A931DKB3_9ACTN</name>
<protein>
    <recommendedName>
        <fullName evidence="4">Secreted protein</fullName>
    </recommendedName>
</protein>
<evidence type="ECO:0008006" key="4">
    <source>
        <dbReference type="Google" id="ProtNLM"/>
    </source>
</evidence>
<accession>A0A931DKB3</accession>